<dbReference type="Pfam" id="PF05402">
    <property type="entry name" value="PqqD"/>
    <property type="match status" value="1"/>
</dbReference>
<gene>
    <name evidence="1" type="ORF">LCGC14_2947030</name>
</gene>
<name>A0A0F9A7J4_9ZZZZ</name>
<evidence type="ECO:0000313" key="1">
    <source>
        <dbReference type="EMBL" id="KKK68141.1"/>
    </source>
</evidence>
<dbReference type="InterPro" id="IPR008792">
    <property type="entry name" value="PQQD"/>
</dbReference>
<accession>A0A0F9A7J4</accession>
<organism evidence="1">
    <name type="scientific">marine sediment metagenome</name>
    <dbReference type="NCBI Taxonomy" id="412755"/>
    <lineage>
        <taxon>unclassified sequences</taxon>
        <taxon>metagenomes</taxon>
        <taxon>ecological metagenomes</taxon>
    </lineage>
</organism>
<sequence length="94" mass="10697">MTLSDTTKVTVPDHILSKNVRGESVLLNLNNERYVGLDKVGTHMWTVLSGSESIQKAYETLKDRYDVAADVLRRDLKDFVEKMVGHGLLEIHER</sequence>
<proteinExistence type="predicted"/>
<reference evidence="1" key="1">
    <citation type="journal article" date="2015" name="Nature">
        <title>Complex archaea that bridge the gap between prokaryotes and eukaryotes.</title>
        <authorList>
            <person name="Spang A."/>
            <person name="Saw J.H."/>
            <person name="Jorgensen S.L."/>
            <person name="Zaremba-Niedzwiedzka K."/>
            <person name="Martijn J."/>
            <person name="Lind A.E."/>
            <person name="van Eijk R."/>
            <person name="Schleper C."/>
            <person name="Guy L."/>
            <person name="Ettema T.J."/>
        </authorList>
    </citation>
    <scope>NUCLEOTIDE SEQUENCE</scope>
</reference>
<evidence type="ECO:0008006" key="2">
    <source>
        <dbReference type="Google" id="ProtNLM"/>
    </source>
</evidence>
<dbReference type="Gene3D" id="1.10.10.1150">
    <property type="entry name" value="Coenzyme PQQ synthesis protein D (PqqD)"/>
    <property type="match status" value="1"/>
</dbReference>
<dbReference type="AlphaFoldDB" id="A0A0F9A7J4"/>
<dbReference type="EMBL" id="LAZR01059274">
    <property type="protein sequence ID" value="KKK68141.1"/>
    <property type="molecule type" value="Genomic_DNA"/>
</dbReference>
<comment type="caution">
    <text evidence="1">The sequence shown here is derived from an EMBL/GenBank/DDBJ whole genome shotgun (WGS) entry which is preliminary data.</text>
</comment>
<protein>
    <recommendedName>
        <fullName evidence="2">Coenzyme PQQ synthesis protein D (PqqD)</fullName>
    </recommendedName>
</protein>
<dbReference type="InterPro" id="IPR041881">
    <property type="entry name" value="PqqD_sf"/>
</dbReference>